<proteinExistence type="predicted"/>
<dbReference type="GeneTree" id="ENSGT00510000050146"/>
<accession>A0A8C8YSH0</accession>
<dbReference type="AlphaFoldDB" id="A0A8C8YSH0"/>
<reference evidence="2" key="2">
    <citation type="submission" date="2025-09" db="UniProtKB">
        <authorList>
            <consortium name="Ensembl"/>
        </authorList>
    </citation>
    <scope>IDENTIFICATION</scope>
</reference>
<evidence type="ECO:0000313" key="3">
    <source>
        <dbReference type="Proteomes" id="UP000694414"/>
    </source>
</evidence>
<protein>
    <recommendedName>
        <fullName evidence="1">UPAR/Ly6 domain-containing protein</fullName>
    </recommendedName>
</protein>
<evidence type="ECO:0000259" key="1">
    <source>
        <dbReference type="Pfam" id="PF00021"/>
    </source>
</evidence>
<dbReference type="Pfam" id="PF00021">
    <property type="entry name" value="UPAR_LY6"/>
    <property type="match status" value="1"/>
</dbReference>
<sequence>MPVVPATWEAEAVGSLKPRTFMSIFPAQATLCMVCDIFKKGECVQGKGNCTLEEGSACRTRDVYHLNVKDGWIHNHTILDCANPCKAWKLYHTETKVSIFCCKGQDFCNRYRGKLRTMKTH</sequence>
<reference evidence="2" key="1">
    <citation type="submission" date="2025-08" db="UniProtKB">
        <authorList>
            <consortium name="Ensembl"/>
        </authorList>
    </citation>
    <scope>IDENTIFICATION</scope>
</reference>
<keyword evidence="3" id="KW-1185">Reference proteome</keyword>
<dbReference type="Proteomes" id="UP000694414">
    <property type="component" value="Unplaced"/>
</dbReference>
<evidence type="ECO:0000313" key="2">
    <source>
        <dbReference type="Ensembl" id="ENSPSMP00000008247.1"/>
    </source>
</evidence>
<dbReference type="InterPro" id="IPR059168">
    <property type="entry name" value="PATE2-like_ECD_3FTx"/>
</dbReference>
<name>A0A8C8YSH0_PROSS</name>
<feature type="domain" description="UPAR/Ly6" evidence="1">
    <location>
        <begin position="28"/>
        <end position="110"/>
    </location>
</feature>
<dbReference type="CDD" id="cd23578">
    <property type="entry name" value="TFP_LU_ECD_PATE2"/>
    <property type="match status" value="1"/>
</dbReference>
<dbReference type="Ensembl" id="ENSPSMT00000009713.1">
    <property type="protein sequence ID" value="ENSPSMP00000008247.1"/>
    <property type="gene ID" value="ENSPSMG00000006102.1"/>
</dbReference>
<organism evidence="2 3">
    <name type="scientific">Prolemur simus</name>
    <name type="common">Greater bamboo lemur</name>
    <name type="synonym">Hapalemur simus</name>
    <dbReference type="NCBI Taxonomy" id="1328070"/>
    <lineage>
        <taxon>Eukaryota</taxon>
        <taxon>Metazoa</taxon>
        <taxon>Chordata</taxon>
        <taxon>Craniata</taxon>
        <taxon>Vertebrata</taxon>
        <taxon>Euteleostomi</taxon>
        <taxon>Mammalia</taxon>
        <taxon>Eutheria</taxon>
        <taxon>Euarchontoglires</taxon>
        <taxon>Primates</taxon>
        <taxon>Strepsirrhini</taxon>
        <taxon>Lemuriformes</taxon>
        <taxon>Lemuridae</taxon>
        <taxon>Prolemur</taxon>
    </lineage>
</organism>
<dbReference type="InterPro" id="IPR016054">
    <property type="entry name" value="LY6_UPA_recep-like"/>
</dbReference>